<keyword evidence="2" id="KW-1133">Transmembrane helix</keyword>
<evidence type="ECO:0000313" key="4">
    <source>
        <dbReference type="EMBL" id="ELQ75990.1"/>
    </source>
</evidence>
<keyword evidence="5" id="KW-1185">Reference proteome</keyword>
<evidence type="ECO:0000256" key="1">
    <source>
        <dbReference type="SAM" id="MobiDB-lite"/>
    </source>
</evidence>
<accession>L7JXE6</accession>
<dbReference type="OrthoDB" id="10622025at2759"/>
<feature type="signal peptide" evidence="3">
    <location>
        <begin position="1"/>
        <end position="29"/>
    </location>
</feature>
<feature type="transmembrane region" description="Helical" evidence="2">
    <location>
        <begin position="432"/>
        <end position="455"/>
    </location>
</feature>
<dbReference type="HOGENOM" id="CLU_608594_0_0_1"/>
<keyword evidence="2" id="KW-0812">Transmembrane</keyword>
<dbReference type="Proteomes" id="UP000011185">
    <property type="component" value="Unassembled WGS sequence"/>
</dbReference>
<protein>
    <submittedName>
        <fullName evidence="4">Uncharacterized protein</fullName>
    </submittedName>
</protein>
<dbReference type="VEuPathDB" id="MicrosporidiaDB:THOM_1042"/>
<proteinExistence type="predicted"/>
<organism evidence="4 5">
    <name type="scientific">Trachipleistophora hominis</name>
    <name type="common">Microsporidian parasite</name>
    <dbReference type="NCBI Taxonomy" id="72359"/>
    <lineage>
        <taxon>Eukaryota</taxon>
        <taxon>Fungi</taxon>
        <taxon>Fungi incertae sedis</taxon>
        <taxon>Microsporidia</taxon>
        <taxon>Pleistophoridae</taxon>
        <taxon>Trachipleistophora</taxon>
    </lineage>
</organism>
<dbReference type="InParanoid" id="L7JXE6"/>
<evidence type="ECO:0000256" key="2">
    <source>
        <dbReference type="SAM" id="Phobius"/>
    </source>
</evidence>
<reference evidence="4 5" key="1">
    <citation type="journal article" date="2012" name="PLoS Pathog.">
        <title>The genome of the obligate intracellular parasite Trachipleistophora hominis: new insights into microsporidian genome dynamics and reductive evolution.</title>
        <authorList>
            <person name="Heinz E."/>
            <person name="Williams T.A."/>
            <person name="Nakjang S."/>
            <person name="Noel C.J."/>
            <person name="Swan D.C."/>
            <person name="Goldberg A.V."/>
            <person name="Harris S.R."/>
            <person name="Weinmaier T."/>
            <person name="Markert S."/>
            <person name="Becher D."/>
            <person name="Bernhardt J."/>
            <person name="Dagan T."/>
            <person name="Hacker C."/>
            <person name="Lucocq J.M."/>
            <person name="Schweder T."/>
            <person name="Rattei T."/>
            <person name="Hall N."/>
            <person name="Hirt R.P."/>
            <person name="Embley T.M."/>
        </authorList>
    </citation>
    <scope>NUCLEOTIDE SEQUENCE [LARGE SCALE GENOMIC DNA]</scope>
</reference>
<keyword evidence="3" id="KW-0732">Signal</keyword>
<sequence>MLNKTHMQAPKYCFYTMLVLFASIGIVFAEPDADEDVLRGGLEGLYERVDEVTQGNNNVLYMLASLLPVTTSTDLIESMTDTVAKIANSYDIEGKDGFDDSTETKMKTLLEKAVDQFKDGKPSDKSEFTEMTKQVMSEFHNMVKEIVNKYRSPQGAAAPLQVSTERISYLFHDLNVAIEDEADGIVEGFDDACETLIDLLEELAKDPNNKNSTKFVVTFKELIDAVKRHIRLFYGFHDILSTTSDENTHVDNVQKKITKLEAMFNAISKKILNHQLEKKNFIATAKAIVQFVNDLRMSIMIIEQNRAMFVNRYVLRSVEFAESGMLEDIKTHQDEMKKKNTTIEEYDKMKPEDKKKLNIRILITESKQAPKPTPSKGSSDSSSSPSKSGQQQNTGKKSTDAKKASTDKDTTTDTATTGTDEKTSTPWYKNKWVWIFVIGAVVLAAVGVLAAILFLKK</sequence>
<dbReference type="EMBL" id="JH993890">
    <property type="protein sequence ID" value="ELQ75990.1"/>
    <property type="molecule type" value="Genomic_DNA"/>
</dbReference>
<gene>
    <name evidence="4" type="ORF">THOM_1042</name>
</gene>
<evidence type="ECO:0000256" key="3">
    <source>
        <dbReference type="SAM" id="SignalP"/>
    </source>
</evidence>
<feature type="chain" id="PRO_5003978854" evidence="3">
    <location>
        <begin position="30"/>
        <end position="457"/>
    </location>
</feature>
<name>L7JXE6_TRAHO</name>
<feature type="compositionally biased region" description="Low complexity" evidence="1">
    <location>
        <begin position="374"/>
        <end position="388"/>
    </location>
</feature>
<keyword evidence="2" id="KW-0472">Membrane</keyword>
<dbReference type="AlphaFoldDB" id="L7JXE6"/>
<evidence type="ECO:0000313" key="5">
    <source>
        <dbReference type="Proteomes" id="UP000011185"/>
    </source>
</evidence>
<feature type="compositionally biased region" description="Basic and acidic residues" evidence="1">
    <location>
        <begin position="397"/>
        <end position="411"/>
    </location>
</feature>
<dbReference type="OMA" id="CFYTMLV"/>
<feature type="region of interest" description="Disordered" evidence="1">
    <location>
        <begin position="363"/>
        <end position="422"/>
    </location>
</feature>